<dbReference type="Proteomes" id="UP000199387">
    <property type="component" value="Unassembled WGS sequence"/>
</dbReference>
<dbReference type="STRING" id="1236220.SAMN04488112_101100"/>
<organism evidence="1 2">
    <name type="scientific">Melghirimyces thermohalophilus</name>
    <dbReference type="NCBI Taxonomy" id="1236220"/>
    <lineage>
        <taxon>Bacteria</taxon>
        <taxon>Bacillati</taxon>
        <taxon>Bacillota</taxon>
        <taxon>Bacilli</taxon>
        <taxon>Bacillales</taxon>
        <taxon>Thermoactinomycetaceae</taxon>
        <taxon>Melghirimyces</taxon>
    </lineage>
</organism>
<dbReference type="AlphaFoldDB" id="A0A1G6HQ56"/>
<dbReference type="EMBL" id="FMZA01000001">
    <property type="protein sequence ID" value="SDB95626.1"/>
    <property type="molecule type" value="Genomic_DNA"/>
</dbReference>
<dbReference type="Pfam" id="PF14038">
    <property type="entry name" value="YqzE"/>
    <property type="match status" value="1"/>
</dbReference>
<proteinExistence type="predicted"/>
<reference evidence="1 2" key="1">
    <citation type="submission" date="2016-10" db="EMBL/GenBank/DDBJ databases">
        <authorList>
            <person name="de Groot N.N."/>
        </authorList>
    </citation>
    <scope>NUCLEOTIDE SEQUENCE [LARGE SCALE GENOMIC DNA]</scope>
    <source>
        <strain evidence="1 2">DSM 45514</strain>
    </source>
</reference>
<protein>
    <submittedName>
        <fullName evidence="1">YqzE-like protein</fullName>
    </submittedName>
</protein>
<dbReference type="RefSeq" id="WP_245661960.1">
    <property type="nucleotide sequence ID" value="NZ_FMZA01000001.1"/>
</dbReference>
<dbReference type="InterPro" id="IPR025622">
    <property type="entry name" value="YqzE"/>
</dbReference>
<accession>A0A1G6HQ56</accession>
<keyword evidence="2" id="KW-1185">Reference proteome</keyword>
<name>A0A1G6HQ56_9BACL</name>
<gene>
    <name evidence="1" type="ORF">SAMN04488112_101100</name>
</gene>
<evidence type="ECO:0000313" key="1">
    <source>
        <dbReference type="EMBL" id="SDB95626.1"/>
    </source>
</evidence>
<evidence type="ECO:0000313" key="2">
    <source>
        <dbReference type="Proteomes" id="UP000199387"/>
    </source>
</evidence>
<sequence length="68" mass="8411">MSTQDFLKYLVQEMVKYMDTPRDRRREERISRKQQRPSWGVRWFGMVPFGMKMFTHKQRSRLRGGNTR</sequence>